<dbReference type="PANTHER" id="PTHR30024">
    <property type="entry name" value="ALIPHATIC SULFONATES-BINDING PROTEIN-RELATED"/>
    <property type="match status" value="1"/>
</dbReference>
<gene>
    <name evidence="4" type="ORF">G4952_03830</name>
</gene>
<keyword evidence="5" id="KW-1185">Reference proteome</keyword>
<dbReference type="RefSeq" id="WP_173742695.1">
    <property type="nucleotide sequence ID" value="NZ_JAAIPF010000005.1"/>
</dbReference>
<dbReference type="InterPro" id="IPR015168">
    <property type="entry name" value="SsuA/THI5"/>
</dbReference>
<dbReference type="Pfam" id="PF09084">
    <property type="entry name" value="NMT1"/>
    <property type="match status" value="1"/>
</dbReference>
<evidence type="ECO:0000313" key="4">
    <source>
        <dbReference type="EMBL" id="NSF72966.1"/>
    </source>
</evidence>
<feature type="signal peptide" evidence="2">
    <location>
        <begin position="1"/>
        <end position="29"/>
    </location>
</feature>
<reference evidence="4 5" key="1">
    <citation type="journal article" date="2020" name="Cell Host Microbe">
        <title>Functional and Genomic Variation between Human-Derived Isolates of Lachnospiraceae Reveals Inter- and Intra-Species Diversity.</title>
        <authorList>
            <person name="Sorbara M.T."/>
            <person name="Littmann E.R."/>
            <person name="Fontana E."/>
            <person name="Moody T.U."/>
            <person name="Kohout C.E."/>
            <person name="Gjonbalaj M."/>
            <person name="Eaton V."/>
            <person name="Seok R."/>
            <person name="Leiner I.M."/>
            <person name="Pamer E.G."/>
        </authorList>
    </citation>
    <scope>NUCLEOTIDE SEQUENCE [LARGE SCALE GENOMIC DNA]</scope>
    <source>
        <strain evidence="4 5">MSK.20.11</strain>
    </source>
</reference>
<dbReference type="EMBL" id="JAAIPF010000005">
    <property type="protein sequence ID" value="NSF72966.1"/>
    <property type="molecule type" value="Genomic_DNA"/>
</dbReference>
<sequence length="347" mass="37098">MKKKLMAWTMSLCVCAGLAGGTGAVSVWAAEDNTSAEDTQSDAVQETGEESREETADPDAVRVGALKGPTAMGMAQLLDADGYDFTIAASPDEIVPMVVQGNLDIAAVPANLAATLYQKTEKDVSVLAVNTLGVLYIVENGDSVKSVEDLKGKTIYASGKGATPEYALDSVLEASGIDPEKDVTIEYKSEHAEVVSALAQDQTAVGLLPQPFVTTALMKNDKLKVALDLNELWEASMNDDSRLVTGVVIAKNEFIKDHADQVDAFMDAYKESVDFVNSDTEAAAQIIGDHDIIPKEVAQKAIPDCSIVFIEGDDMKTMLSGYLTTLNDQNPQIIGGQLPDDGFYYKR</sequence>
<evidence type="ECO:0000256" key="1">
    <source>
        <dbReference type="SAM" id="MobiDB-lite"/>
    </source>
</evidence>
<feature type="compositionally biased region" description="Polar residues" evidence="1">
    <location>
        <begin position="32"/>
        <end position="44"/>
    </location>
</feature>
<feature type="chain" id="PRO_5045697008" evidence="2">
    <location>
        <begin position="30"/>
        <end position="347"/>
    </location>
</feature>
<dbReference type="PIRSF" id="PIRSF027386">
    <property type="entry name" value="UCP027386_ABC_sbc_TM0202"/>
    <property type="match status" value="1"/>
</dbReference>
<evidence type="ECO:0000313" key="5">
    <source>
        <dbReference type="Proteomes" id="UP000822152"/>
    </source>
</evidence>
<comment type="caution">
    <text evidence="4">The sequence shown here is derived from an EMBL/GenBank/DDBJ whole genome shotgun (WGS) entry which is preliminary data.</text>
</comment>
<keyword evidence="2" id="KW-0732">Signal</keyword>
<feature type="domain" description="SsuA/THI5-like" evidence="3">
    <location>
        <begin position="91"/>
        <end position="281"/>
    </location>
</feature>
<protein>
    <submittedName>
        <fullName evidence="4">ABC transporter substrate-binding protein</fullName>
    </submittedName>
</protein>
<dbReference type="SUPFAM" id="SSF53850">
    <property type="entry name" value="Periplasmic binding protein-like II"/>
    <property type="match status" value="1"/>
</dbReference>
<dbReference type="InterPro" id="IPR027024">
    <property type="entry name" value="UCP027386_ABC_sbc_TM0202"/>
</dbReference>
<dbReference type="Proteomes" id="UP000822152">
    <property type="component" value="Unassembled WGS sequence"/>
</dbReference>
<dbReference type="PANTHER" id="PTHR30024:SF46">
    <property type="entry name" value="ABC TRANSPORTER, SUBSTRATE-BINDING LIPOPROTEIN"/>
    <property type="match status" value="1"/>
</dbReference>
<accession>A0ABX2GKV6</accession>
<feature type="region of interest" description="Disordered" evidence="1">
    <location>
        <begin position="32"/>
        <end position="58"/>
    </location>
</feature>
<name>A0ABX2GKV6_9FIRM</name>
<dbReference type="Gene3D" id="3.40.190.10">
    <property type="entry name" value="Periplasmic binding protein-like II"/>
    <property type="match status" value="2"/>
</dbReference>
<evidence type="ECO:0000256" key="2">
    <source>
        <dbReference type="SAM" id="SignalP"/>
    </source>
</evidence>
<organism evidence="4 5">
    <name type="scientific">Blautia wexlerae</name>
    <dbReference type="NCBI Taxonomy" id="418240"/>
    <lineage>
        <taxon>Bacteria</taxon>
        <taxon>Bacillati</taxon>
        <taxon>Bacillota</taxon>
        <taxon>Clostridia</taxon>
        <taxon>Lachnospirales</taxon>
        <taxon>Lachnospiraceae</taxon>
        <taxon>Blautia</taxon>
    </lineage>
</organism>
<evidence type="ECO:0000259" key="3">
    <source>
        <dbReference type="Pfam" id="PF09084"/>
    </source>
</evidence>
<proteinExistence type="predicted"/>